<evidence type="ECO:0000256" key="1">
    <source>
        <dbReference type="SAM" id="Phobius"/>
    </source>
</evidence>
<keyword evidence="2" id="KW-0489">Methyltransferase</keyword>
<dbReference type="Pfam" id="PF14023">
    <property type="entry name" value="Bestrophin-like"/>
    <property type="match status" value="1"/>
</dbReference>
<name>A0A7X0ID81_9ACTN</name>
<dbReference type="GO" id="GO:0032259">
    <property type="term" value="P:methylation"/>
    <property type="evidence" value="ECO:0007669"/>
    <property type="project" value="UniProtKB-KW"/>
</dbReference>
<keyword evidence="1" id="KW-1133">Transmembrane helix</keyword>
<keyword evidence="1" id="KW-0472">Membrane</keyword>
<gene>
    <name evidence="2" type="ORF">BJ992_002538</name>
</gene>
<evidence type="ECO:0000313" key="3">
    <source>
        <dbReference type="Proteomes" id="UP000555564"/>
    </source>
</evidence>
<keyword evidence="3" id="KW-1185">Reference proteome</keyword>
<organism evidence="2 3">
    <name type="scientific">Sphaerisporangium rubeum</name>
    <dbReference type="NCBI Taxonomy" id="321317"/>
    <lineage>
        <taxon>Bacteria</taxon>
        <taxon>Bacillati</taxon>
        <taxon>Actinomycetota</taxon>
        <taxon>Actinomycetes</taxon>
        <taxon>Streptosporangiales</taxon>
        <taxon>Streptosporangiaceae</taxon>
        <taxon>Sphaerisporangium</taxon>
    </lineage>
</organism>
<dbReference type="EMBL" id="JACHIU010000001">
    <property type="protein sequence ID" value="MBB6473107.1"/>
    <property type="molecule type" value="Genomic_DNA"/>
</dbReference>
<dbReference type="Proteomes" id="UP000555564">
    <property type="component" value="Unassembled WGS sequence"/>
</dbReference>
<reference evidence="2 3" key="1">
    <citation type="submission" date="2020-08" db="EMBL/GenBank/DDBJ databases">
        <title>Sequencing the genomes of 1000 actinobacteria strains.</title>
        <authorList>
            <person name="Klenk H.-P."/>
        </authorList>
    </citation>
    <scope>NUCLEOTIDE SEQUENCE [LARGE SCALE GENOMIC DNA]</scope>
    <source>
        <strain evidence="2 3">DSM 44936</strain>
    </source>
</reference>
<dbReference type="RefSeq" id="WP_246496617.1">
    <property type="nucleotide sequence ID" value="NZ_JACHIU010000001.1"/>
</dbReference>
<proteinExistence type="predicted"/>
<evidence type="ECO:0000313" key="2">
    <source>
        <dbReference type="EMBL" id="MBB6473107.1"/>
    </source>
</evidence>
<dbReference type="AlphaFoldDB" id="A0A7X0ID81"/>
<accession>A0A7X0ID81</accession>
<feature type="transmembrane region" description="Helical" evidence="1">
    <location>
        <begin position="205"/>
        <end position="226"/>
    </location>
</feature>
<dbReference type="GO" id="GO:0008168">
    <property type="term" value="F:methyltransferase activity"/>
    <property type="evidence" value="ECO:0007669"/>
    <property type="project" value="UniProtKB-KW"/>
</dbReference>
<comment type="caution">
    <text evidence="2">The sequence shown here is derived from an EMBL/GenBank/DDBJ whole genome shotgun (WGS) entry which is preliminary data.</text>
</comment>
<dbReference type="InterPro" id="IPR025333">
    <property type="entry name" value="DUF4239"/>
</dbReference>
<keyword evidence="1" id="KW-0812">Transmembrane</keyword>
<keyword evidence="2" id="KW-0808">Transferase</keyword>
<feature type="transmembrane region" description="Helical" evidence="1">
    <location>
        <begin position="181"/>
        <end position="199"/>
    </location>
</feature>
<sequence length="257" mass="26720">MIMFVLVVAVGVALGVVGTAALLFRRVSRGTDDLAPNGPSAGHAGSMLSAMFLLVFAIAIVVPWTTADSARLNTYAESQAAVDTYWAAAGLPAAAADAVRSQVRAYLGFVADKEWPRLAEGRLDPEGTKRVNALRTQVAALVLTDDDAKAARAAVLEQVQAMSAARRQRAADAATKPPPGILPLAVLTGVIVILFPFLAGARPRGWALVPLTLMSGMLGAGIFLAWHISHVFASGLSVGPEAFTAALLEIQQIPTSG</sequence>
<protein>
    <submittedName>
        <fullName evidence="2">Protein-S-isoprenylcysteine O-methyltransferase Ste14</fullName>
    </submittedName>
</protein>
<feature type="transmembrane region" description="Helical" evidence="1">
    <location>
        <begin position="44"/>
        <end position="64"/>
    </location>
</feature>